<sequence length="1059" mass="111677">MSLPQLTATATATATAAATAAPAIDEASRIAEAVSKLPANPRGWTPSQVALYLTHVLGLVPRPVVEDVTAYVRSSRMGGRAFLRLSEKDLELQGLNLKWRRLMIEAVRKLRRDALRGRIWGNESGSVKWPRKHDHEFEPESPERAEDGDGDDDGLGDAAVTKDGVVRSSKGVSKLTLKRMRDSKKVQGMIQAFQLSPRSQAKMGLSAQDLAALGIDQIRKGHVATRGGSNGSDDAGGSPRAQIPPIFGEGYVRDQAESYESASDAEPTADVKLSRSRTLSAAGRGKGDTFDDLLACVSDQEAAELASELDLEDLRDPDRFGSLSSLSSRSDIKAAMRSSSGFDTDVDVALVPCLDRDPPGTRKRGVSDASASASLSSATSDSEMEMEDLLRMQQTESRFSLLDADVIKSIMGEPSTDDVEPAQAGGNEDEPAASGGLTRSRTTGSIARPERPYRASLYTTEELLLLDSVDSASSHHPRTESSAELAGALGLETDEHPFLASPKFDTAKKRPVSTSAAASASGQETTRIDGLFSAAQAPAAAADEYIFDPPAATLAPVRSQPASVRKKMSGTYGSKRGKALLSMLQNATDENDPSLLDLGAQSAGNGAVGGGGGGSHLGSVRMRKKGSRQGIAGGAAAAEDEEGWGGTLSRPASRKSLSSIYMGAWHEAQEQALARLNAEAGDAAEAVKPLERYEETTAVDDEQQRSVSQKPSVERRLTDLFAGHGSSGQEDEEEGVAAADAAPSADEVVEVAPAARAPEEAPEEAPEVAADESEATAEDAIEAPPSYDDGSASISTETEAAVEPAPLVQAQLGETTTTAQVPSGMAASSATADEVDASATEDESDDAQLLVPLTTLTPHPSGTGSIRKRSMVLVDRKRFESLARKMEALENQITSLEAQQHEQQQQKQLAATLPGQAAKSGLRDLFSPTSPAFEEGQGGEGSEDEAVVVVEQPVRQDDERGEEGKATSRFSLLHPSSWTRYLSSLNPYYSSSSSSSHSPSSSSYPCAEGEEEDETERSPDEERDHALSLGAIPAYMLGLGAGVGFVVVKEVVGLGLSRR</sequence>
<name>A0A061H170_9BASI</name>
<feature type="compositionally biased region" description="Low complexity" evidence="2">
    <location>
        <begin position="367"/>
        <end position="381"/>
    </location>
</feature>
<feature type="region of interest" description="Disordered" evidence="2">
    <location>
        <begin position="921"/>
        <end position="947"/>
    </location>
</feature>
<keyword evidence="3" id="KW-0812">Transmembrane</keyword>
<proteinExistence type="predicted"/>
<feature type="region of interest" description="Disordered" evidence="2">
    <location>
        <begin position="687"/>
        <end position="869"/>
    </location>
</feature>
<feature type="compositionally biased region" description="Acidic residues" evidence="2">
    <location>
        <begin position="760"/>
        <end position="781"/>
    </location>
</feature>
<evidence type="ECO:0000256" key="1">
    <source>
        <dbReference type="SAM" id="Coils"/>
    </source>
</evidence>
<evidence type="ECO:0008006" key="6">
    <source>
        <dbReference type="Google" id="ProtNLM"/>
    </source>
</evidence>
<feature type="compositionally biased region" description="Acidic residues" evidence="2">
    <location>
        <begin position="833"/>
        <end position="846"/>
    </location>
</feature>
<dbReference type="EMBL" id="KE361649">
    <property type="protein sequence ID" value="EPQ25829.1"/>
    <property type="molecule type" value="Genomic_DNA"/>
</dbReference>
<dbReference type="eggNOG" id="ENOG502SA95">
    <property type="taxonomic scope" value="Eukaryota"/>
</dbReference>
<feature type="region of interest" description="Disordered" evidence="2">
    <location>
        <begin position="989"/>
        <end position="1025"/>
    </location>
</feature>
<protein>
    <recommendedName>
        <fullName evidence="6">SAM domain-containing protein</fullName>
    </recommendedName>
</protein>
<accession>A0A061H170</accession>
<feature type="region of interest" description="Disordered" evidence="2">
    <location>
        <begin position="355"/>
        <end position="385"/>
    </location>
</feature>
<evidence type="ECO:0000256" key="3">
    <source>
        <dbReference type="SAM" id="Phobius"/>
    </source>
</evidence>
<evidence type="ECO:0000313" key="5">
    <source>
        <dbReference type="Proteomes" id="UP000053664"/>
    </source>
</evidence>
<feature type="compositionally biased region" description="Polar residues" evidence="2">
    <location>
        <begin position="812"/>
        <end position="821"/>
    </location>
</feature>
<feature type="compositionally biased region" description="Low complexity" evidence="2">
    <location>
        <begin position="989"/>
        <end position="1005"/>
    </location>
</feature>
<keyword evidence="1" id="KW-0175">Coiled coil</keyword>
<feature type="region of interest" description="Disordered" evidence="2">
    <location>
        <begin position="469"/>
        <end position="525"/>
    </location>
</feature>
<feature type="region of interest" description="Disordered" evidence="2">
    <location>
        <begin position="592"/>
        <end position="652"/>
    </location>
</feature>
<evidence type="ECO:0000313" key="4">
    <source>
        <dbReference type="EMBL" id="EPQ25829.1"/>
    </source>
</evidence>
<feature type="compositionally biased region" description="Low complexity" evidence="2">
    <location>
        <begin position="736"/>
        <end position="756"/>
    </location>
</feature>
<dbReference type="HOGENOM" id="CLU_277441_0_0_1"/>
<feature type="compositionally biased region" description="Low complexity" evidence="2">
    <location>
        <begin position="847"/>
        <end position="860"/>
    </location>
</feature>
<dbReference type="RefSeq" id="XP_007882240.1">
    <property type="nucleotide sequence ID" value="XM_007884049.1"/>
</dbReference>
<feature type="compositionally biased region" description="Basic and acidic residues" evidence="2">
    <location>
        <begin position="1016"/>
        <end position="1025"/>
    </location>
</feature>
<dbReference type="OrthoDB" id="2425321at2759"/>
<dbReference type="GeneID" id="19320579"/>
<dbReference type="KEGG" id="pfp:PFL1_06504"/>
<feature type="coiled-coil region" evidence="1">
    <location>
        <begin position="879"/>
        <end position="906"/>
    </location>
</feature>
<feature type="region of interest" description="Disordered" evidence="2">
    <location>
        <begin position="412"/>
        <end position="453"/>
    </location>
</feature>
<feature type="region of interest" description="Disordered" evidence="2">
    <location>
        <begin position="127"/>
        <end position="163"/>
    </location>
</feature>
<feature type="compositionally biased region" description="Polar residues" evidence="2">
    <location>
        <begin position="512"/>
        <end position="525"/>
    </location>
</feature>
<feature type="compositionally biased region" description="Gly residues" evidence="2">
    <location>
        <begin position="606"/>
        <end position="616"/>
    </location>
</feature>
<feature type="transmembrane region" description="Helical" evidence="3">
    <location>
        <begin position="1026"/>
        <end position="1048"/>
    </location>
</feature>
<reference evidence="4 5" key="1">
    <citation type="journal article" date="2013" name="Plant Cell">
        <title>The transition from a phytopathogenic smut ancestor to an anamorphic biocontrol agent deciphered by comparative whole-genome analysis.</title>
        <authorList>
            <person name="Lefebvre F."/>
            <person name="Joly D.L."/>
            <person name="Labbe C."/>
            <person name="Teichmann B."/>
            <person name="Linning R."/>
            <person name="Belzile F."/>
            <person name="Bakkeren G."/>
            <person name="Belanger R.R."/>
        </authorList>
    </citation>
    <scope>NUCLEOTIDE SEQUENCE [LARGE SCALE GENOMIC DNA]</scope>
    <source>
        <strain evidence="4 5">PF-1</strain>
    </source>
</reference>
<dbReference type="Gene3D" id="1.10.150.50">
    <property type="entry name" value="Transcription Factor, Ets-1"/>
    <property type="match status" value="1"/>
</dbReference>
<gene>
    <name evidence="4" type="ORF">PFL1_06504</name>
</gene>
<keyword evidence="3" id="KW-0472">Membrane</keyword>
<dbReference type="AlphaFoldDB" id="A0A061H170"/>
<dbReference type="InterPro" id="IPR013761">
    <property type="entry name" value="SAM/pointed_sf"/>
</dbReference>
<feature type="region of interest" description="Disordered" evidence="2">
    <location>
        <begin position="223"/>
        <end position="284"/>
    </location>
</feature>
<organism evidence="4 5">
    <name type="scientific">Pseudozyma flocculosa PF-1</name>
    <dbReference type="NCBI Taxonomy" id="1277687"/>
    <lineage>
        <taxon>Eukaryota</taxon>
        <taxon>Fungi</taxon>
        <taxon>Dikarya</taxon>
        <taxon>Basidiomycota</taxon>
        <taxon>Ustilaginomycotina</taxon>
        <taxon>Ustilaginomycetes</taxon>
        <taxon>Ustilaginales</taxon>
        <taxon>Ustilaginaceae</taxon>
        <taxon>Pseudozyma</taxon>
    </lineage>
</organism>
<feature type="compositionally biased region" description="Basic and acidic residues" evidence="2">
    <location>
        <begin position="133"/>
        <end position="147"/>
    </location>
</feature>
<dbReference type="Proteomes" id="UP000053664">
    <property type="component" value="Unassembled WGS sequence"/>
</dbReference>
<keyword evidence="3" id="KW-1133">Transmembrane helix</keyword>
<evidence type="ECO:0000256" key="2">
    <source>
        <dbReference type="SAM" id="MobiDB-lite"/>
    </source>
</evidence>